<dbReference type="OrthoDB" id="10028801at2759"/>
<reference evidence="4" key="1">
    <citation type="submission" date="2019-04" db="EMBL/GenBank/DDBJ databases">
        <title>Genome assembly of Zosterops borbonicus 15179.</title>
        <authorList>
            <person name="Leroy T."/>
            <person name="Anselmetti Y."/>
            <person name="Tilak M.-K."/>
            <person name="Nabholz B."/>
        </authorList>
    </citation>
    <scope>NUCLEOTIDE SEQUENCE</scope>
    <source>
        <strain evidence="4">HGM_15179</strain>
        <tissue evidence="4">Muscle</tissue>
    </source>
</reference>
<feature type="non-terminal residue" evidence="4">
    <location>
        <position position="1"/>
    </location>
</feature>
<dbReference type="PROSITE" id="PS50835">
    <property type="entry name" value="IG_LIKE"/>
    <property type="match status" value="1"/>
</dbReference>
<evidence type="ECO:0000256" key="2">
    <source>
        <dbReference type="SAM" id="SignalP"/>
    </source>
</evidence>
<dbReference type="SUPFAM" id="SSF48726">
    <property type="entry name" value="Immunoglobulin"/>
    <property type="match status" value="1"/>
</dbReference>
<evidence type="ECO:0000313" key="4">
    <source>
        <dbReference type="EMBL" id="TRZ06165.1"/>
    </source>
</evidence>
<evidence type="ECO:0000313" key="5">
    <source>
        <dbReference type="Proteomes" id="UP000796761"/>
    </source>
</evidence>
<proteinExistence type="predicted"/>
<dbReference type="Proteomes" id="UP000796761">
    <property type="component" value="Unassembled WGS sequence"/>
</dbReference>
<name>A0A8K1D5E7_9PASS</name>
<evidence type="ECO:0000259" key="3">
    <source>
        <dbReference type="PROSITE" id="PS50835"/>
    </source>
</evidence>
<evidence type="ECO:0000256" key="1">
    <source>
        <dbReference type="SAM" id="MobiDB-lite"/>
    </source>
</evidence>
<keyword evidence="2" id="KW-0732">Signal</keyword>
<gene>
    <name evidence="4" type="ORF">HGM15179_020942</name>
</gene>
<feature type="non-terminal residue" evidence="4">
    <location>
        <position position="116"/>
    </location>
</feature>
<sequence length="116" mass="12277">VVLALLVIGACGSALPAPPFLEEPTNGSALLGQGAELRCRTQVGVAAQWARGGLLLGATPTRAHPRYRLVGDPRKGEHHLRISAVTLEDDDVFQCQAGEGNHTRPRPSRPAQLSVI</sequence>
<feature type="domain" description="Ig-like" evidence="3">
    <location>
        <begin position="18"/>
        <end position="114"/>
    </location>
</feature>
<dbReference type="InterPro" id="IPR007110">
    <property type="entry name" value="Ig-like_dom"/>
</dbReference>
<dbReference type="InterPro" id="IPR003599">
    <property type="entry name" value="Ig_sub"/>
</dbReference>
<feature type="chain" id="PRO_5035434447" description="Ig-like domain-containing protein" evidence="2">
    <location>
        <begin position="17"/>
        <end position="116"/>
    </location>
</feature>
<dbReference type="InterPro" id="IPR013783">
    <property type="entry name" value="Ig-like_fold"/>
</dbReference>
<keyword evidence="5" id="KW-1185">Reference proteome</keyword>
<dbReference type="Gene3D" id="2.60.40.10">
    <property type="entry name" value="Immunoglobulins"/>
    <property type="match status" value="1"/>
</dbReference>
<feature type="region of interest" description="Disordered" evidence="1">
    <location>
        <begin position="96"/>
        <end position="116"/>
    </location>
</feature>
<dbReference type="AlphaFoldDB" id="A0A8K1D5E7"/>
<protein>
    <recommendedName>
        <fullName evidence="3">Ig-like domain-containing protein</fullName>
    </recommendedName>
</protein>
<dbReference type="InterPro" id="IPR036179">
    <property type="entry name" value="Ig-like_dom_sf"/>
</dbReference>
<comment type="caution">
    <text evidence="4">The sequence shown here is derived from an EMBL/GenBank/DDBJ whole genome shotgun (WGS) entry which is preliminary data.</text>
</comment>
<organism evidence="4 5">
    <name type="scientific">Zosterops borbonicus</name>
    <dbReference type="NCBI Taxonomy" id="364589"/>
    <lineage>
        <taxon>Eukaryota</taxon>
        <taxon>Metazoa</taxon>
        <taxon>Chordata</taxon>
        <taxon>Craniata</taxon>
        <taxon>Vertebrata</taxon>
        <taxon>Euteleostomi</taxon>
        <taxon>Archelosauria</taxon>
        <taxon>Archosauria</taxon>
        <taxon>Dinosauria</taxon>
        <taxon>Saurischia</taxon>
        <taxon>Theropoda</taxon>
        <taxon>Coelurosauria</taxon>
        <taxon>Aves</taxon>
        <taxon>Neognathae</taxon>
        <taxon>Neoaves</taxon>
        <taxon>Telluraves</taxon>
        <taxon>Australaves</taxon>
        <taxon>Passeriformes</taxon>
        <taxon>Sylvioidea</taxon>
        <taxon>Zosteropidae</taxon>
        <taxon>Zosterops</taxon>
    </lineage>
</organism>
<accession>A0A8K1D5E7</accession>
<dbReference type="EMBL" id="SWJQ01002807">
    <property type="protein sequence ID" value="TRZ06165.1"/>
    <property type="molecule type" value="Genomic_DNA"/>
</dbReference>
<dbReference type="SMART" id="SM00409">
    <property type="entry name" value="IG"/>
    <property type="match status" value="1"/>
</dbReference>
<feature type="signal peptide" evidence="2">
    <location>
        <begin position="1"/>
        <end position="16"/>
    </location>
</feature>